<reference evidence="1 2" key="1">
    <citation type="submission" date="2016-10" db="EMBL/GenBank/DDBJ databases">
        <authorList>
            <person name="de Groot N.N."/>
        </authorList>
    </citation>
    <scope>NUCLEOTIDE SEQUENCE [LARGE SCALE GENOMIC DNA]</scope>
    <source>
        <strain evidence="1 2">Nm110</strain>
    </source>
</reference>
<name>A0A1H2Q0C7_9PROT</name>
<sequence length="152" mass="16144">MSRWTASSRFQAKGWSCAWRSSCAYSTPMTSPSTTAEWCSTKSTAGAWRAASATSGAAYRGYVEAVLSVPVSISAWSVARQALGLAGDVGVNEAPYVLARQRFAWWLGSSCISLRVTPLVQPKPSCSGYSPPPACSVQGRSKYFSTSLPSLS</sequence>
<evidence type="ECO:0000313" key="2">
    <source>
        <dbReference type="Proteomes" id="UP000183454"/>
    </source>
</evidence>
<gene>
    <name evidence="1" type="ORF">SAMN05421882_1001162</name>
</gene>
<accession>A0A1H2Q0C7</accession>
<proteinExistence type="predicted"/>
<protein>
    <submittedName>
        <fullName evidence="1">Uncharacterized protein</fullName>
    </submittedName>
</protein>
<dbReference type="EMBL" id="FNNH01000001">
    <property type="protein sequence ID" value="SDW00520.1"/>
    <property type="molecule type" value="Genomic_DNA"/>
</dbReference>
<organism evidence="1 2">
    <name type="scientific">Nitrosomonas communis</name>
    <dbReference type="NCBI Taxonomy" id="44574"/>
    <lineage>
        <taxon>Bacteria</taxon>
        <taxon>Pseudomonadati</taxon>
        <taxon>Pseudomonadota</taxon>
        <taxon>Betaproteobacteria</taxon>
        <taxon>Nitrosomonadales</taxon>
        <taxon>Nitrosomonadaceae</taxon>
        <taxon>Nitrosomonas</taxon>
    </lineage>
</organism>
<dbReference type="AlphaFoldDB" id="A0A1H2Q0C7"/>
<dbReference type="Proteomes" id="UP000183454">
    <property type="component" value="Unassembled WGS sequence"/>
</dbReference>
<evidence type="ECO:0000313" key="1">
    <source>
        <dbReference type="EMBL" id="SDW00520.1"/>
    </source>
</evidence>